<reference evidence="2" key="1">
    <citation type="submission" date="2018-05" db="EMBL/GenBank/DDBJ databases">
        <authorList>
            <person name="Lanie J.A."/>
            <person name="Ng W.-L."/>
            <person name="Kazmierczak K.M."/>
            <person name="Andrzejewski T.M."/>
            <person name="Davidsen T.M."/>
            <person name="Wayne K.J."/>
            <person name="Tettelin H."/>
            <person name="Glass J.I."/>
            <person name="Rusch D."/>
            <person name="Podicherti R."/>
            <person name="Tsui H.-C.T."/>
            <person name="Winkler M.E."/>
        </authorList>
    </citation>
    <scope>NUCLEOTIDE SEQUENCE</scope>
</reference>
<evidence type="ECO:0000256" key="1">
    <source>
        <dbReference type="SAM" id="Phobius"/>
    </source>
</evidence>
<keyword evidence="1" id="KW-0472">Membrane</keyword>
<feature type="transmembrane region" description="Helical" evidence="1">
    <location>
        <begin position="28"/>
        <end position="47"/>
    </location>
</feature>
<protein>
    <submittedName>
        <fullName evidence="2">Uncharacterized protein</fullName>
    </submittedName>
</protein>
<feature type="non-terminal residue" evidence="2">
    <location>
        <position position="1"/>
    </location>
</feature>
<gene>
    <name evidence="2" type="ORF">METZ01_LOCUS49470</name>
</gene>
<evidence type="ECO:0000313" key="2">
    <source>
        <dbReference type="EMBL" id="SUZ96616.1"/>
    </source>
</evidence>
<keyword evidence="1" id="KW-0812">Transmembrane</keyword>
<proteinExistence type="predicted"/>
<sequence length="57" mass="6244">MKKLLTILLSFFISITFGLQEIVLGRRFSISFLIGLLSFVAISCNSGKGIDTHLVAI</sequence>
<organism evidence="2">
    <name type="scientific">marine metagenome</name>
    <dbReference type="NCBI Taxonomy" id="408172"/>
    <lineage>
        <taxon>unclassified sequences</taxon>
        <taxon>metagenomes</taxon>
        <taxon>ecological metagenomes</taxon>
    </lineage>
</organism>
<dbReference type="AlphaFoldDB" id="A0A381RXN4"/>
<dbReference type="EMBL" id="UINC01002432">
    <property type="protein sequence ID" value="SUZ96616.1"/>
    <property type="molecule type" value="Genomic_DNA"/>
</dbReference>
<feature type="non-terminal residue" evidence="2">
    <location>
        <position position="57"/>
    </location>
</feature>
<keyword evidence="1" id="KW-1133">Transmembrane helix</keyword>
<name>A0A381RXN4_9ZZZZ</name>
<accession>A0A381RXN4</accession>